<organism evidence="1 2">
    <name type="scientific">Rhodoglobus vestalii</name>
    <dbReference type="NCBI Taxonomy" id="193384"/>
    <lineage>
        <taxon>Bacteria</taxon>
        <taxon>Bacillati</taxon>
        <taxon>Actinomycetota</taxon>
        <taxon>Actinomycetes</taxon>
        <taxon>Micrococcales</taxon>
        <taxon>Microbacteriaceae</taxon>
        <taxon>Rhodoglobus</taxon>
    </lineage>
</organism>
<protein>
    <submittedName>
        <fullName evidence="1">Uncharacterized protein</fullName>
    </submittedName>
</protein>
<sequence>MWWGRSGHDNCSASGGDLTFLARIFVPRLPPLGTKICTRRCHSGPGTDLLEVFSGEISSIGRPFWGRSCIGVDRLGKISVTSGRRSRASESKKSSECVFGDEHQFGPKTQGQIKITGIPRKLPKICTRLLSLYQIGFGTEVPSCLLGRGPSTTTCTFVLKRDIYTTRQRVYIYRGLGIHIYQ</sequence>
<dbReference type="EMBL" id="VFRA01000001">
    <property type="protein sequence ID" value="TQO18512.1"/>
    <property type="molecule type" value="Genomic_DNA"/>
</dbReference>
<evidence type="ECO:0000313" key="2">
    <source>
        <dbReference type="Proteomes" id="UP000316560"/>
    </source>
</evidence>
<comment type="caution">
    <text evidence="1">The sequence shown here is derived from an EMBL/GenBank/DDBJ whole genome shotgun (WGS) entry which is preliminary data.</text>
</comment>
<accession>A0A8H2K5S1</accession>
<dbReference type="AlphaFoldDB" id="A0A8H2K5S1"/>
<proteinExistence type="predicted"/>
<name>A0A8H2K5S1_9MICO</name>
<gene>
    <name evidence="1" type="ORF">FB472_0028</name>
</gene>
<reference evidence="1 2" key="1">
    <citation type="submission" date="2019-06" db="EMBL/GenBank/DDBJ databases">
        <title>Sequencing the genomes of 1000 actinobacteria strains.</title>
        <authorList>
            <person name="Klenk H.-P."/>
        </authorList>
    </citation>
    <scope>NUCLEOTIDE SEQUENCE [LARGE SCALE GENOMIC DNA]</scope>
    <source>
        <strain evidence="1 2">DSM 21947</strain>
    </source>
</reference>
<evidence type="ECO:0000313" key="1">
    <source>
        <dbReference type="EMBL" id="TQO18512.1"/>
    </source>
</evidence>
<keyword evidence="2" id="KW-1185">Reference proteome</keyword>
<dbReference type="Proteomes" id="UP000316560">
    <property type="component" value="Unassembled WGS sequence"/>
</dbReference>